<evidence type="ECO:0000313" key="7">
    <source>
        <dbReference type="Proteomes" id="UP000030746"/>
    </source>
</evidence>
<dbReference type="Pfam" id="PF00822">
    <property type="entry name" value="PMP22_Claudin"/>
    <property type="match status" value="1"/>
</dbReference>
<dbReference type="KEGG" id="lgi:LOTGIDRAFT_163337"/>
<protein>
    <submittedName>
        <fullName evidence="6">Uncharacterized protein</fullName>
    </submittedName>
</protein>
<feature type="transmembrane region" description="Helical" evidence="5">
    <location>
        <begin position="115"/>
        <end position="134"/>
    </location>
</feature>
<dbReference type="CTD" id="20239388"/>
<organism evidence="6 7">
    <name type="scientific">Lottia gigantea</name>
    <name type="common">Giant owl limpet</name>
    <dbReference type="NCBI Taxonomy" id="225164"/>
    <lineage>
        <taxon>Eukaryota</taxon>
        <taxon>Metazoa</taxon>
        <taxon>Spiralia</taxon>
        <taxon>Lophotrochozoa</taxon>
        <taxon>Mollusca</taxon>
        <taxon>Gastropoda</taxon>
        <taxon>Patellogastropoda</taxon>
        <taxon>Lottioidea</taxon>
        <taxon>Lottiidae</taxon>
        <taxon>Lottia</taxon>
    </lineage>
</organism>
<keyword evidence="3 5" id="KW-1133">Transmembrane helix</keyword>
<dbReference type="OrthoDB" id="6082779at2759"/>
<dbReference type="InterPro" id="IPR004031">
    <property type="entry name" value="PMP22/EMP/MP20/Claudin"/>
</dbReference>
<dbReference type="EMBL" id="KB202237">
    <property type="protein sequence ID" value="ESO91612.1"/>
    <property type="molecule type" value="Genomic_DNA"/>
</dbReference>
<feature type="transmembrane region" description="Helical" evidence="5">
    <location>
        <begin position="154"/>
        <end position="175"/>
    </location>
</feature>
<name>V4A4I0_LOTGI</name>
<dbReference type="GeneID" id="20239388"/>
<dbReference type="RefSeq" id="XP_009057678.1">
    <property type="nucleotide sequence ID" value="XM_009059430.1"/>
</dbReference>
<evidence type="ECO:0000256" key="4">
    <source>
        <dbReference type="ARBA" id="ARBA00023136"/>
    </source>
</evidence>
<sequence length="187" mass="20363">MAIRTSSTICSDLIAILLVTSATAFQLAGLLIPGWWNVPGLPTANRTTRYGVWTTLTCIHGECYEINTQNTGKNAWLQVTQVFETAAVLLCFLGLLVYISSFLREKWSYILKRLFVVLMAGSGVAIAIGVAVFVKKSAGLTRFKGRGGHVEWPIGLSIFAAVLCITDAIYIGLILRPPDSPGHNMFL</sequence>
<dbReference type="Gene3D" id="1.20.140.150">
    <property type="match status" value="1"/>
</dbReference>
<dbReference type="Proteomes" id="UP000030746">
    <property type="component" value="Unassembled WGS sequence"/>
</dbReference>
<evidence type="ECO:0000256" key="1">
    <source>
        <dbReference type="ARBA" id="ARBA00004141"/>
    </source>
</evidence>
<comment type="subcellular location">
    <subcellularLocation>
        <location evidence="1">Membrane</location>
        <topology evidence="1">Multi-pass membrane protein</topology>
    </subcellularLocation>
</comment>
<gene>
    <name evidence="6" type="ORF">LOTGIDRAFT_163337</name>
</gene>
<dbReference type="GO" id="GO:0016020">
    <property type="term" value="C:membrane"/>
    <property type="evidence" value="ECO:0007669"/>
    <property type="project" value="UniProtKB-SubCell"/>
</dbReference>
<evidence type="ECO:0000256" key="3">
    <source>
        <dbReference type="ARBA" id="ARBA00022989"/>
    </source>
</evidence>
<keyword evidence="2 5" id="KW-0812">Transmembrane</keyword>
<evidence type="ECO:0000313" key="6">
    <source>
        <dbReference type="EMBL" id="ESO91612.1"/>
    </source>
</evidence>
<accession>V4A4I0</accession>
<evidence type="ECO:0000256" key="2">
    <source>
        <dbReference type="ARBA" id="ARBA00022692"/>
    </source>
</evidence>
<feature type="transmembrane region" description="Helical" evidence="5">
    <location>
        <begin position="82"/>
        <end position="103"/>
    </location>
</feature>
<feature type="transmembrane region" description="Helical" evidence="5">
    <location>
        <begin position="12"/>
        <end position="36"/>
    </location>
</feature>
<dbReference type="AlphaFoldDB" id="V4A4I0"/>
<dbReference type="OMA" id="CEERETD"/>
<proteinExistence type="predicted"/>
<dbReference type="HOGENOM" id="CLU_1449266_0_0_1"/>
<evidence type="ECO:0000256" key="5">
    <source>
        <dbReference type="SAM" id="Phobius"/>
    </source>
</evidence>
<keyword evidence="7" id="KW-1185">Reference proteome</keyword>
<reference evidence="6 7" key="1">
    <citation type="journal article" date="2013" name="Nature">
        <title>Insights into bilaterian evolution from three spiralian genomes.</title>
        <authorList>
            <person name="Simakov O."/>
            <person name="Marletaz F."/>
            <person name="Cho S.J."/>
            <person name="Edsinger-Gonzales E."/>
            <person name="Havlak P."/>
            <person name="Hellsten U."/>
            <person name="Kuo D.H."/>
            <person name="Larsson T."/>
            <person name="Lv J."/>
            <person name="Arendt D."/>
            <person name="Savage R."/>
            <person name="Osoegawa K."/>
            <person name="de Jong P."/>
            <person name="Grimwood J."/>
            <person name="Chapman J.A."/>
            <person name="Shapiro H."/>
            <person name="Aerts A."/>
            <person name="Otillar R.P."/>
            <person name="Terry A.Y."/>
            <person name="Boore J.L."/>
            <person name="Grigoriev I.V."/>
            <person name="Lindberg D.R."/>
            <person name="Seaver E.C."/>
            <person name="Weisblat D.A."/>
            <person name="Putnam N.H."/>
            <person name="Rokhsar D.S."/>
        </authorList>
    </citation>
    <scope>NUCLEOTIDE SEQUENCE [LARGE SCALE GENOMIC DNA]</scope>
</reference>
<keyword evidence="4 5" id="KW-0472">Membrane</keyword>